<feature type="region of interest" description="Disordered" evidence="2">
    <location>
        <begin position="616"/>
        <end position="690"/>
    </location>
</feature>
<dbReference type="PANTHER" id="PTHR15672">
    <property type="entry name" value="CAMP-REGULATED PHOSPHOPROTEIN 21 RELATED R3H DOMAIN CONTAINING PROTEIN"/>
    <property type="match status" value="1"/>
</dbReference>
<protein>
    <recommendedName>
        <fullName evidence="7">R3H domain-containing protein</fullName>
    </recommendedName>
</protein>
<dbReference type="GO" id="GO:0006012">
    <property type="term" value="P:galactose metabolic process"/>
    <property type="evidence" value="ECO:0007669"/>
    <property type="project" value="TreeGrafter"/>
</dbReference>
<feature type="compositionally biased region" description="Basic and acidic residues" evidence="2">
    <location>
        <begin position="318"/>
        <end position="348"/>
    </location>
</feature>
<dbReference type="InterPro" id="IPR036867">
    <property type="entry name" value="R3H_dom_sf"/>
</dbReference>
<keyword evidence="6" id="KW-1185">Reference proteome</keyword>
<evidence type="ECO:0000256" key="2">
    <source>
        <dbReference type="SAM" id="MobiDB-lite"/>
    </source>
</evidence>
<dbReference type="SUPFAM" id="SSF82708">
    <property type="entry name" value="R3H domain"/>
    <property type="match status" value="1"/>
</dbReference>
<dbReference type="CDD" id="cd02642">
    <property type="entry name" value="R3H_encore_like"/>
    <property type="match status" value="1"/>
</dbReference>
<sequence length="690" mass="74431">MSLSSAESLISSTPSLVVNGSSPSTGEQQARHDLATSLSDEISQRADSSSDLGTKPPSLDGKSIASGTTFALDEKESLRPDDSASVQAGADDDEAASIRGSLLANSRGGSEVARIHRLRIGDMPERRIVQLLPETHDQGLATPQSGVSSQPPPADPSQALGVANGSDPLNSVYGQNPDEKLIEAMKSPKDRIFLLRLEQDVINFVQSSKEPYMDLPPNNSFCRMLTHKLADYYHMTHSFEAVQGAVRIYRTPFCRVPPSLASIMETTVPEEPEAPAPPLAMLPRKIMRRGEDDGSGHASNSASKATSENGSDGTGKPKTKEKLTREEREEAYKQARERIFGKEDKVTESNDGEDMSRASSVSGKDRSNLGKRGKVSKQRRDDSEGFDSRSQYTAYYGHPHQATWTPQYVSMGNQQYPGQPQVAYQQAMPTMYQGPPQPFSQGVSTNGYNQYSSTQAYPQQPQMLPQSARYPSPQGMMGSYGQPGYGQPVQASPHQSWPQPQPFNNQAPPSPYQNRVSPVPAGNAMPYAFGQLPAHLNPHDPKSQHPIPGSYNRHAFNPKTQSFVPGNGMSPVQPPLAPYNAGVMHGSPQIGPAHLAYGSYPSANQQPYMGGSGYGMSRQGSNSSLPPYHQNQHISHPTSAPMPPMGQHGMAMKPGMPPQGIPTGSGPQSFSHLPNYGNPASLPQKPPSGI</sequence>
<feature type="compositionally biased region" description="Low complexity" evidence="2">
    <location>
        <begin position="1"/>
        <end position="16"/>
    </location>
</feature>
<evidence type="ECO:0000313" key="6">
    <source>
        <dbReference type="Proteomes" id="UP000070501"/>
    </source>
</evidence>
<evidence type="ECO:0000313" key="5">
    <source>
        <dbReference type="EMBL" id="KXJ91167.1"/>
    </source>
</evidence>
<feature type="region of interest" description="Disordered" evidence="2">
    <location>
        <begin position="289"/>
        <end position="394"/>
    </location>
</feature>
<dbReference type="Proteomes" id="UP000070501">
    <property type="component" value="Unassembled WGS sequence"/>
</dbReference>
<dbReference type="Pfam" id="PF12752">
    <property type="entry name" value="SUZ"/>
    <property type="match status" value="1"/>
</dbReference>
<feature type="region of interest" description="Disordered" evidence="2">
    <location>
        <begin position="1"/>
        <end position="93"/>
    </location>
</feature>
<organism evidence="5 6">
    <name type="scientific">Microdochium bolleyi</name>
    <dbReference type="NCBI Taxonomy" id="196109"/>
    <lineage>
        <taxon>Eukaryota</taxon>
        <taxon>Fungi</taxon>
        <taxon>Dikarya</taxon>
        <taxon>Ascomycota</taxon>
        <taxon>Pezizomycotina</taxon>
        <taxon>Sordariomycetes</taxon>
        <taxon>Xylariomycetidae</taxon>
        <taxon>Xylariales</taxon>
        <taxon>Microdochiaceae</taxon>
        <taxon>Microdochium</taxon>
    </lineage>
</organism>
<dbReference type="GO" id="GO:0003676">
    <property type="term" value="F:nucleic acid binding"/>
    <property type="evidence" value="ECO:0007669"/>
    <property type="project" value="UniProtKB-UniRule"/>
</dbReference>
<dbReference type="InterPro" id="IPR051937">
    <property type="entry name" value="R3H_domain_containing"/>
</dbReference>
<dbReference type="PROSITE" id="PS51061">
    <property type="entry name" value="R3H"/>
    <property type="match status" value="1"/>
</dbReference>
<keyword evidence="1" id="KW-0597">Phosphoprotein</keyword>
<dbReference type="STRING" id="196109.A0A136J1U9"/>
<feature type="compositionally biased region" description="Polar residues" evidence="2">
    <location>
        <begin position="439"/>
        <end position="465"/>
    </location>
</feature>
<feature type="compositionally biased region" description="Basic and acidic residues" evidence="2">
    <location>
        <begin position="72"/>
        <end position="82"/>
    </location>
</feature>
<dbReference type="InterPro" id="IPR024771">
    <property type="entry name" value="SUZ"/>
</dbReference>
<dbReference type="InterPro" id="IPR001374">
    <property type="entry name" value="R3H_dom"/>
</dbReference>
<dbReference type="PROSITE" id="PS51673">
    <property type="entry name" value="SUZ"/>
    <property type="match status" value="1"/>
</dbReference>
<feature type="compositionally biased region" description="Basic and acidic residues" evidence="2">
    <location>
        <begin position="378"/>
        <end position="387"/>
    </location>
</feature>
<evidence type="ECO:0000259" key="3">
    <source>
        <dbReference type="PROSITE" id="PS51061"/>
    </source>
</evidence>
<dbReference type="Gene3D" id="3.30.1370.50">
    <property type="entry name" value="R3H-like domain"/>
    <property type="match status" value="1"/>
</dbReference>
<proteinExistence type="predicted"/>
<feature type="compositionally biased region" description="Polar residues" evidence="2">
    <location>
        <begin position="18"/>
        <end position="28"/>
    </location>
</feature>
<feature type="compositionally biased region" description="Polar residues" evidence="2">
    <location>
        <begin position="297"/>
        <end position="311"/>
    </location>
</feature>
<gene>
    <name evidence="5" type="ORF">Micbo1qcDRAFT_119375</name>
</gene>
<dbReference type="Pfam" id="PF01424">
    <property type="entry name" value="R3H"/>
    <property type="match status" value="1"/>
</dbReference>
<accession>A0A136J1U9</accession>
<feature type="domain" description="SUZ" evidence="4">
    <location>
        <begin position="255"/>
        <end position="344"/>
    </location>
</feature>
<feature type="compositionally biased region" description="Polar residues" evidence="2">
    <location>
        <begin position="618"/>
        <end position="638"/>
    </location>
</feature>
<dbReference type="InParanoid" id="A0A136J1U9"/>
<evidence type="ECO:0008006" key="7">
    <source>
        <dbReference type="Google" id="ProtNLM"/>
    </source>
</evidence>
<name>A0A136J1U9_9PEZI</name>
<evidence type="ECO:0000256" key="1">
    <source>
        <dbReference type="ARBA" id="ARBA00022553"/>
    </source>
</evidence>
<dbReference type="AlphaFoldDB" id="A0A136J1U9"/>
<dbReference type="EMBL" id="KQ964251">
    <property type="protein sequence ID" value="KXJ91167.1"/>
    <property type="molecule type" value="Genomic_DNA"/>
</dbReference>
<evidence type="ECO:0000259" key="4">
    <source>
        <dbReference type="PROSITE" id="PS51673"/>
    </source>
</evidence>
<feature type="region of interest" description="Disordered" evidence="2">
    <location>
        <begin position="138"/>
        <end position="175"/>
    </location>
</feature>
<reference evidence="6" key="1">
    <citation type="submission" date="2016-02" db="EMBL/GenBank/DDBJ databases">
        <title>Draft genome sequence of Microdochium bolleyi, a fungal endophyte of beachgrass.</title>
        <authorList>
            <consortium name="DOE Joint Genome Institute"/>
            <person name="David A.S."/>
            <person name="May G."/>
            <person name="Haridas S."/>
            <person name="Lim J."/>
            <person name="Wang M."/>
            <person name="Labutti K."/>
            <person name="Lipzen A."/>
            <person name="Barry K."/>
            <person name="Grigoriev I.V."/>
        </authorList>
    </citation>
    <scope>NUCLEOTIDE SEQUENCE [LARGE SCALE GENOMIC DNA]</scope>
    <source>
        <strain evidence="6">J235TASD1</strain>
    </source>
</reference>
<feature type="domain" description="R3H" evidence="3">
    <location>
        <begin position="191"/>
        <end position="254"/>
    </location>
</feature>
<feature type="region of interest" description="Disordered" evidence="2">
    <location>
        <begin position="427"/>
        <end position="513"/>
    </location>
</feature>
<dbReference type="PANTHER" id="PTHR15672:SF8">
    <property type="entry name" value="PROTEIN ENCORE"/>
    <property type="match status" value="1"/>
</dbReference>
<feature type="compositionally biased region" description="Polar residues" evidence="2">
    <location>
        <begin position="36"/>
        <end position="52"/>
    </location>
</feature>
<dbReference type="OrthoDB" id="278430at2759"/>